<feature type="compositionally biased region" description="Acidic residues" evidence="2">
    <location>
        <begin position="210"/>
        <end position="226"/>
    </location>
</feature>
<dbReference type="PANTHER" id="PTHR21531:SF0">
    <property type="entry name" value="PROTEIN LTV1 HOMOLOG"/>
    <property type="match status" value="1"/>
</dbReference>
<sequence>MPKKSIYRGPNAQHFQLVHRSQRDPLIHDPEASQQVLKPFQRDNDVKKGRTRTELESLLSPEELARERANVGQAAEHGIYYDDTEYDYMQHLRDPNVTEEGMETIMIEAPQPTKHKGKAKEDIELRLPADVLASSAEMDRKQVLDSQQAIPTEIAGFQPDMNPHLRQALEALEEDAFVDDELEDDFFGELIHGGELSTAEELDFEFKEEGVEEEEEEEEGDEQDESFEARFARFKKQQKQSPLDGEGSEFDGTDMEGRSETADTVSRLPVIGGKRRRKGAGTASSGFSMTSSAVYRNAGLTLLDERFEQFDKTYDDDLMPPDTDSVHSDEDSDDAPDLIAAREDFEAVMDDFLANYELVGRKMEPVLAGATSVDKLNTIRRALGEMRINPEEEENDDDILMPKDIDQVKERWDCETILSTYSNLENHPRLIRARQTKPVPKIQLDPRTGMPSMDPPKNQPESEDSEDDEDGDSDDTIGKPRRATIARPKNETKEERKARKLAVKQERQTRRQDKKALREQFSSERKQQVKVLANRQPTVKKL</sequence>
<dbReference type="Pfam" id="PF04180">
    <property type="entry name" value="LTV"/>
    <property type="match status" value="1"/>
</dbReference>
<organism evidence="3 4">
    <name type="scientific">Sphaerobolus stellatus (strain SS14)</name>
    <dbReference type="NCBI Taxonomy" id="990650"/>
    <lineage>
        <taxon>Eukaryota</taxon>
        <taxon>Fungi</taxon>
        <taxon>Dikarya</taxon>
        <taxon>Basidiomycota</taxon>
        <taxon>Agaricomycotina</taxon>
        <taxon>Agaricomycetes</taxon>
        <taxon>Phallomycetidae</taxon>
        <taxon>Geastrales</taxon>
        <taxon>Sphaerobolaceae</taxon>
        <taxon>Sphaerobolus</taxon>
    </lineage>
</organism>
<name>A0A0C9TFK3_SPHS4</name>
<feature type="region of interest" description="Disordered" evidence="2">
    <location>
        <begin position="27"/>
        <end position="53"/>
    </location>
</feature>
<feature type="compositionally biased region" description="Basic and acidic residues" evidence="2">
    <location>
        <begin position="488"/>
        <end position="527"/>
    </location>
</feature>
<protein>
    <recommendedName>
        <fullName evidence="5">Protein LTV1</fullName>
    </recommendedName>
</protein>
<accession>A0A0C9TFK3</accession>
<dbReference type="OrthoDB" id="5852896at2759"/>
<evidence type="ECO:0000313" key="3">
    <source>
        <dbReference type="EMBL" id="KIJ28158.1"/>
    </source>
</evidence>
<dbReference type="InterPro" id="IPR007307">
    <property type="entry name" value="Ltv1"/>
</dbReference>
<keyword evidence="4" id="KW-1185">Reference proteome</keyword>
<proteinExistence type="inferred from homology"/>
<dbReference type="GO" id="GO:0042274">
    <property type="term" value="P:ribosomal small subunit biogenesis"/>
    <property type="evidence" value="ECO:0007669"/>
    <property type="project" value="InterPro"/>
</dbReference>
<evidence type="ECO:0000313" key="4">
    <source>
        <dbReference type="Proteomes" id="UP000054279"/>
    </source>
</evidence>
<dbReference type="EMBL" id="KN837313">
    <property type="protein sequence ID" value="KIJ28158.1"/>
    <property type="molecule type" value="Genomic_DNA"/>
</dbReference>
<gene>
    <name evidence="3" type="ORF">M422DRAFT_235698</name>
</gene>
<evidence type="ECO:0000256" key="1">
    <source>
        <dbReference type="ARBA" id="ARBA00009078"/>
    </source>
</evidence>
<dbReference type="GO" id="GO:0030688">
    <property type="term" value="C:preribosome, small subunit precursor"/>
    <property type="evidence" value="ECO:0007669"/>
    <property type="project" value="TreeGrafter"/>
</dbReference>
<evidence type="ECO:0008006" key="5">
    <source>
        <dbReference type="Google" id="ProtNLM"/>
    </source>
</evidence>
<feature type="compositionally biased region" description="Acidic residues" evidence="2">
    <location>
        <begin position="461"/>
        <end position="475"/>
    </location>
</feature>
<comment type="similarity">
    <text evidence="1">Belongs to the LTV1 family.</text>
</comment>
<feature type="region of interest" description="Disordered" evidence="2">
    <location>
        <begin position="201"/>
        <end position="287"/>
    </location>
</feature>
<dbReference type="GO" id="GO:0000056">
    <property type="term" value="P:ribosomal small subunit export from nucleus"/>
    <property type="evidence" value="ECO:0007669"/>
    <property type="project" value="TreeGrafter"/>
</dbReference>
<dbReference type="PANTHER" id="PTHR21531">
    <property type="entry name" value="LOW-TEMPERATURE VIABILITY PROTEIN LTV1-RELATED"/>
    <property type="match status" value="1"/>
</dbReference>
<reference evidence="3 4" key="1">
    <citation type="submission" date="2014-06" db="EMBL/GenBank/DDBJ databases">
        <title>Evolutionary Origins and Diversification of the Mycorrhizal Mutualists.</title>
        <authorList>
            <consortium name="DOE Joint Genome Institute"/>
            <consortium name="Mycorrhizal Genomics Consortium"/>
            <person name="Kohler A."/>
            <person name="Kuo A."/>
            <person name="Nagy L.G."/>
            <person name="Floudas D."/>
            <person name="Copeland A."/>
            <person name="Barry K.W."/>
            <person name="Cichocki N."/>
            <person name="Veneault-Fourrey C."/>
            <person name="LaButti K."/>
            <person name="Lindquist E.A."/>
            <person name="Lipzen A."/>
            <person name="Lundell T."/>
            <person name="Morin E."/>
            <person name="Murat C."/>
            <person name="Riley R."/>
            <person name="Ohm R."/>
            <person name="Sun H."/>
            <person name="Tunlid A."/>
            <person name="Henrissat B."/>
            <person name="Grigoriev I.V."/>
            <person name="Hibbett D.S."/>
            <person name="Martin F."/>
        </authorList>
    </citation>
    <scope>NUCLEOTIDE SEQUENCE [LARGE SCALE GENOMIC DNA]</scope>
    <source>
        <strain evidence="3 4">SS14</strain>
    </source>
</reference>
<dbReference type="GO" id="GO:0005634">
    <property type="term" value="C:nucleus"/>
    <property type="evidence" value="ECO:0007669"/>
    <property type="project" value="TreeGrafter"/>
</dbReference>
<dbReference type="HOGENOM" id="CLU_028555_0_0_1"/>
<dbReference type="GO" id="GO:0005829">
    <property type="term" value="C:cytosol"/>
    <property type="evidence" value="ECO:0007669"/>
    <property type="project" value="TreeGrafter"/>
</dbReference>
<feature type="region of interest" description="Disordered" evidence="2">
    <location>
        <begin position="313"/>
        <end position="334"/>
    </location>
</feature>
<dbReference type="AlphaFoldDB" id="A0A0C9TFK3"/>
<feature type="compositionally biased region" description="Basic and acidic residues" evidence="2">
    <location>
        <begin position="40"/>
        <end position="53"/>
    </location>
</feature>
<dbReference type="Proteomes" id="UP000054279">
    <property type="component" value="Unassembled WGS sequence"/>
</dbReference>
<evidence type="ECO:0000256" key="2">
    <source>
        <dbReference type="SAM" id="MobiDB-lite"/>
    </source>
</evidence>
<feature type="region of interest" description="Disordered" evidence="2">
    <location>
        <begin position="429"/>
        <end position="542"/>
    </location>
</feature>